<dbReference type="RefSeq" id="WP_003642777.1">
    <property type="nucleotide sequence ID" value="NZ_JAEQMM010000003.1"/>
</dbReference>
<dbReference type="Proteomes" id="UP000694640">
    <property type="component" value="Unassembled WGS sequence"/>
</dbReference>
<evidence type="ECO:0000313" key="2">
    <source>
        <dbReference type="Proteomes" id="UP000694640"/>
    </source>
</evidence>
<protein>
    <recommendedName>
        <fullName evidence="3">Prophage protein</fullName>
    </recommendedName>
</protein>
<proteinExistence type="predicted"/>
<evidence type="ECO:0008006" key="3">
    <source>
        <dbReference type="Google" id="ProtNLM"/>
    </source>
</evidence>
<sequence>MNINELTDTEVNQLIHSVKKCERQIPGETPFIGRIKDDTPVIDFENHIKYTLHRYRHPLDVSRFSLHIRFTDTNDMLIRIDIQNGKHKNPDGEIIGQNHMHIYHEQKGLRKDATAIPLPNEIHNISTLFLALDDFLNYTNTKLYK</sequence>
<reference evidence="1 2" key="1">
    <citation type="submission" date="2021-01" db="EMBL/GenBank/DDBJ databases">
        <title>High-quality draft genome sequence data of six Lactiplantibacillus plantarum subsp. argentoratensis strains isolated from various Greek sourdoughs.</title>
        <authorList>
            <person name="Syrokou M.K."/>
            <person name="Paramithiotis S."/>
            <person name="Skandamis P.N."/>
            <person name="Drosinos E.H."/>
            <person name="Bosnea L."/>
            <person name="Mataragas M."/>
        </authorList>
    </citation>
    <scope>NUCLEOTIDE SEQUENCE [LARGE SCALE GENOMIC DNA]</scope>
    <source>
        <strain evidence="1 2">LQC 2520</strain>
    </source>
</reference>
<name>A0ABS5UJ40_9LACO</name>
<keyword evidence="2" id="KW-1185">Reference proteome</keyword>
<gene>
    <name evidence="1" type="ORF">JKL17_10505</name>
</gene>
<dbReference type="Pfam" id="PF22398">
    <property type="entry name" value="DUF6978"/>
    <property type="match status" value="1"/>
</dbReference>
<accession>A0ABS5UJ40</accession>
<dbReference type="InterPro" id="IPR053916">
    <property type="entry name" value="DUF6978"/>
</dbReference>
<dbReference type="EMBL" id="JAEQMM010000003">
    <property type="protein sequence ID" value="MBT1138542.1"/>
    <property type="molecule type" value="Genomic_DNA"/>
</dbReference>
<comment type="caution">
    <text evidence="1">The sequence shown here is derived from an EMBL/GenBank/DDBJ whole genome shotgun (WGS) entry which is preliminary data.</text>
</comment>
<evidence type="ECO:0000313" key="1">
    <source>
        <dbReference type="EMBL" id="MBT1138542.1"/>
    </source>
</evidence>
<organism evidence="1 2">
    <name type="scientific">Lactiplantibacillus argentoratensis</name>
    <dbReference type="NCBI Taxonomy" id="271881"/>
    <lineage>
        <taxon>Bacteria</taxon>
        <taxon>Bacillati</taxon>
        <taxon>Bacillota</taxon>
        <taxon>Bacilli</taxon>
        <taxon>Lactobacillales</taxon>
        <taxon>Lactobacillaceae</taxon>
        <taxon>Lactiplantibacillus</taxon>
    </lineage>
</organism>